<dbReference type="EMBL" id="GBXM01087527">
    <property type="protein sequence ID" value="JAH21050.1"/>
    <property type="molecule type" value="Transcribed_RNA"/>
</dbReference>
<proteinExistence type="predicted"/>
<reference evidence="1" key="2">
    <citation type="journal article" date="2015" name="Fish Shellfish Immunol.">
        <title>Early steps in the European eel (Anguilla anguilla)-Vibrio vulnificus interaction in the gills: Role of the RtxA13 toxin.</title>
        <authorList>
            <person name="Callol A."/>
            <person name="Pajuelo D."/>
            <person name="Ebbesson L."/>
            <person name="Teles M."/>
            <person name="MacKenzie S."/>
            <person name="Amaro C."/>
        </authorList>
    </citation>
    <scope>NUCLEOTIDE SEQUENCE</scope>
</reference>
<organism evidence="1">
    <name type="scientific">Anguilla anguilla</name>
    <name type="common">European freshwater eel</name>
    <name type="synonym">Muraena anguilla</name>
    <dbReference type="NCBI Taxonomy" id="7936"/>
    <lineage>
        <taxon>Eukaryota</taxon>
        <taxon>Metazoa</taxon>
        <taxon>Chordata</taxon>
        <taxon>Craniata</taxon>
        <taxon>Vertebrata</taxon>
        <taxon>Euteleostomi</taxon>
        <taxon>Actinopterygii</taxon>
        <taxon>Neopterygii</taxon>
        <taxon>Teleostei</taxon>
        <taxon>Anguilliformes</taxon>
        <taxon>Anguillidae</taxon>
        <taxon>Anguilla</taxon>
    </lineage>
</organism>
<name>A0A0E9QXT3_ANGAN</name>
<protein>
    <submittedName>
        <fullName evidence="1">Uncharacterized protein</fullName>
    </submittedName>
</protein>
<reference evidence="1" key="1">
    <citation type="submission" date="2014-11" db="EMBL/GenBank/DDBJ databases">
        <authorList>
            <person name="Amaro Gonzalez C."/>
        </authorList>
    </citation>
    <scope>NUCLEOTIDE SEQUENCE</scope>
</reference>
<sequence length="24" mass="2972">MDRPYERLYMPCHFHSNAWGKCVM</sequence>
<evidence type="ECO:0000313" key="1">
    <source>
        <dbReference type="EMBL" id="JAH21050.1"/>
    </source>
</evidence>
<accession>A0A0E9QXT3</accession>
<dbReference type="AlphaFoldDB" id="A0A0E9QXT3"/>